<dbReference type="GO" id="GO:0004364">
    <property type="term" value="F:glutathione transferase activity"/>
    <property type="evidence" value="ECO:0007669"/>
    <property type="project" value="TreeGrafter"/>
</dbReference>
<reference evidence="4 5" key="1">
    <citation type="submission" date="2020-02" db="EMBL/GenBank/DDBJ databases">
        <title>complete genome sequence of Rhodobacteraceae bacterium.</title>
        <authorList>
            <person name="Park J."/>
            <person name="Kim Y.-S."/>
            <person name="Kim K.-H."/>
        </authorList>
    </citation>
    <scope>NUCLEOTIDE SEQUENCE [LARGE SCALE GENOMIC DNA]</scope>
    <source>
        <strain evidence="4 5">RR4-56</strain>
    </source>
</reference>
<dbReference type="EMBL" id="CP049056">
    <property type="protein sequence ID" value="QIE55480.1"/>
    <property type="molecule type" value="Genomic_DNA"/>
</dbReference>
<dbReference type="RefSeq" id="WP_165097456.1">
    <property type="nucleotide sequence ID" value="NZ_CP049056.1"/>
</dbReference>
<protein>
    <recommendedName>
        <fullName evidence="1">2-hydroxychromene-2-carboxylate isomerase</fullName>
        <ecNumber evidence="1">5.99.1.4</ecNumber>
    </recommendedName>
</protein>
<dbReference type="PIRSF" id="PIRSF006386">
    <property type="entry name" value="HCCAis_GSTk"/>
    <property type="match status" value="1"/>
</dbReference>
<dbReference type="InterPro" id="IPR036249">
    <property type="entry name" value="Thioredoxin-like_sf"/>
</dbReference>
<dbReference type="SUPFAM" id="SSF52833">
    <property type="entry name" value="Thioredoxin-like"/>
    <property type="match status" value="1"/>
</dbReference>
<dbReference type="Proteomes" id="UP000503336">
    <property type="component" value="Chromosome"/>
</dbReference>
<dbReference type="PANTHER" id="PTHR42943:SF2">
    <property type="entry name" value="GLUTATHIONE S-TRANSFERASE KAPPA 1"/>
    <property type="match status" value="1"/>
</dbReference>
<organism evidence="4 5">
    <name type="scientific">Pikeienuella piscinae</name>
    <dbReference type="NCBI Taxonomy" id="2748098"/>
    <lineage>
        <taxon>Bacteria</taxon>
        <taxon>Pseudomonadati</taxon>
        <taxon>Pseudomonadota</taxon>
        <taxon>Alphaproteobacteria</taxon>
        <taxon>Rhodobacterales</taxon>
        <taxon>Paracoccaceae</taxon>
        <taxon>Pikeienuella</taxon>
    </lineage>
</organism>
<dbReference type="InterPro" id="IPR001853">
    <property type="entry name" value="DSBA-like_thioredoxin_dom"/>
</dbReference>
<dbReference type="PANTHER" id="PTHR42943">
    <property type="entry name" value="GLUTATHIONE S-TRANSFERASE KAPPA"/>
    <property type="match status" value="1"/>
</dbReference>
<name>A0A7L5BTP4_9RHOB</name>
<comment type="catalytic activity">
    <reaction evidence="1">
        <text>2-hydroxychromene-2-carboxylate = (3E)-4-(2-hydroxyphenyl)-2-oxobut-3-enoate</text>
        <dbReference type="Rhea" id="RHEA:27401"/>
        <dbReference type="ChEBI" id="CHEBI:59350"/>
        <dbReference type="ChEBI" id="CHEBI:59353"/>
        <dbReference type="EC" id="5.99.1.4"/>
    </reaction>
</comment>
<dbReference type="EC" id="5.99.1.4" evidence="1"/>
<feature type="active site" description="Nucleophile" evidence="2">
    <location>
        <position position="12"/>
    </location>
</feature>
<dbReference type="Pfam" id="PF01323">
    <property type="entry name" value="DSBA"/>
    <property type="match status" value="1"/>
</dbReference>
<evidence type="ECO:0000313" key="5">
    <source>
        <dbReference type="Proteomes" id="UP000503336"/>
    </source>
</evidence>
<keyword evidence="5" id="KW-1185">Reference proteome</keyword>
<keyword evidence="1 4" id="KW-0413">Isomerase</keyword>
<dbReference type="KEGG" id="hdh:G5B40_08430"/>
<dbReference type="InterPro" id="IPR014440">
    <property type="entry name" value="HCCAis_GSTk"/>
</dbReference>
<dbReference type="Gene3D" id="3.40.30.10">
    <property type="entry name" value="Glutaredoxin"/>
    <property type="match status" value="1"/>
</dbReference>
<dbReference type="GO" id="GO:0018845">
    <property type="term" value="F:2-hydroxychromene-2-carboxylate isomerase activity"/>
    <property type="evidence" value="ECO:0007669"/>
    <property type="project" value="UniProtKB-UniRule"/>
</dbReference>
<dbReference type="GO" id="GO:1901170">
    <property type="term" value="P:naphthalene catabolic process"/>
    <property type="evidence" value="ECO:0007669"/>
    <property type="project" value="InterPro"/>
</dbReference>
<accession>A0A7L5BTP4</accession>
<evidence type="ECO:0000259" key="3">
    <source>
        <dbReference type="Pfam" id="PF01323"/>
    </source>
</evidence>
<feature type="domain" description="DSBA-like thioredoxin" evidence="3">
    <location>
        <begin position="4"/>
        <end position="197"/>
    </location>
</feature>
<proteinExistence type="inferred from homology"/>
<dbReference type="GO" id="GO:0004602">
    <property type="term" value="F:glutathione peroxidase activity"/>
    <property type="evidence" value="ECO:0007669"/>
    <property type="project" value="TreeGrafter"/>
</dbReference>
<gene>
    <name evidence="4" type="ORF">G5B40_08430</name>
</gene>
<comment type="similarity">
    <text evidence="1">Belongs to the GST superfamily. NadH family.</text>
</comment>
<sequence>MAHIDYYFTPLSPFAYLAGDGLERIAAKHGATIAYKPIDFGRAIAAAGGLPVAQRPPARQEYRLQELPRIAKRAGLSLTLHPAHWPTDGTPACAAILAAEAIAGASGGDVGALARRILAACWAEEQDIAAPAVIDAALRASGFDPVALDREAGAARIGPLTDEAIERGVFGAPFYIVAESGQKFWGQDRLDYLDAHLAGEF</sequence>
<dbReference type="InterPro" id="IPR044087">
    <property type="entry name" value="NahD-like"/>
</dbReference>
<evidence type="ECO:0000256" key="1">
    <source>
        <dbReference type="PIRNR" id="PIRNR006386"/>
    </source>
</evidence>
<dbReference type="InterPro" id="IPR051924">
    <property type="entry name" value="GST_Kappa/NadH"/>
</dbReference>
<dbReference type="AlphaFoldDB" id="A0A7L5BTP4"/>
<evidence type="ECO:0000313" key="4">
    <source>
        <dbReference type="EMBL" id="QIE55480.1"/>
    </source>
</evidence>
<dbReference type="CDD" id="cd03022">
    <property type="entry name" value="DsbA_HCCA_Iso"/>
    <property type="match status" value="1"/>
</dbReference>
<evidence type="ECO:0000256" key="2">
    <source>
        <dbReference type="PIRSR" id="PIRSR006386-1"/>
    </source>
</evidence>
<dbReference type="GO" id="GO:0006749">
    <property type="term" value="P:glutathione metabolic process"/>
    <property type="evidence" value="ECO:0007669"/>
    <property type="project" value="TreeGrafter"/>
</dbReference>